<keyword evidence="1" id="KW-0285">Flavoprotein</keyword>
<dbReference type="Pfam" id="PF00296">
    <property type="entry name" value="Bac_luciferase"/>
    <property type="match status" value="1"/>
</dbReference>
<dbReference type="InterPro" id="IPR036661">
    <property type="entry name" value="Luciferase-like_sf"/>
</dbReference>
<evidence type="ECO:0000313" key="6">
    <source>
        <dbReference type="EMBL" id="GER82858.1"/>
    </source>
</evidence>
<dbReference type="NCBIfam" id="TIGR03560">
    <property type="entry name" value="F420_Rv1855c"/>
    <property type="match status" value="1"/>
</dbReference>
<evidence type="ECO:0000256" key="1">
    <source>
        <dbReference type="ARBA" id="ARBA00022630"/>
    </source>
</evidence>
<accession>A0A5J4K1B6</accession>
<keyword evidence="4" id="KW-0503">Monooxygenase</keyword>
<evidence type="ECO:0000313" key="7">
    <source>
        <dbReference type="Proteomes" id="UP000334820"/>
    </source>
</evidence>
<dbReference type="PANTHER" id="PTHR42847:SF8">
    <property type="entry name" value="CONSERVED PROTEIN"/>
    <property type="match status" value="1"/>
</dbReference>
<name>A0A5J4K1B6_9CHLR</name>
<protein>
    <submittedName>
        <fullName evidence="6">LLM class F420-dependent oxidoreductase</fullName>
    </submittedName>
</protein>
<evidence type="ECO:0000256" key="4">
    <source>
        <dbReference type="ARBA" id="ARBA00023033"/>
    </source>
</evidence>
<evidence type="ECO:0000256" key="3">
    <source>
        <dbReference type="ARBA" id="ARBA00023002"/>
    </source>
</evidence>
<dbReference type="RefSeq" id="WP_151727704.1">
    <property type="nucleotide sequence ID" value="NZ_BKZV01000002.1"/>
</dbReference>
<dbReference type="Gene3D" id="3.20.20.30">
    <property type="entry name" value="Luciferase-like domain"/>
    <property type="match status" value="1"/>
</dbReference>
<dbReference type="InterPro" id="IPR050172">
    <property type="entry name" value="SsuD_RutA_monooxygenase"/>
</dbReference>
<feature type="domain" description="Luciferase-like" evidence="5">
    <location>
        <begin position="23"/>
        <end position="260"/>
    </location>
</feature>
<keyword evidence="7" id="KW-1185">Reference proteome</keyword>
<dbReference type="InterPro" id="IPR019952">
    <property type="entry name" value="F420_OxRdatse_Rv1855c_pred"/>
</dbReference>
<reference evidence="6 7" key="1">
    <citation type="journal article" date="2019" name="Int. J. Syst. Evol. Microbiol.">
        <title>Thermogemmatispora aurantia sp. nov. and Thermogemmatispora argillosa sp. nov., within the class Ktedonobacteria, and emended description of the genus Thermogemmatispora.</title>
        <authorList>
            <person name="Zheng Y."/>
            <person name="Wang C.M."/>
            <person name="Sakai Y."/>
            <person name="Abe K."/>
            <person name="Yokota A."/>
            <person name="Yabe S."/>
        </authorList>
    </citation>
    <scope>NUCLEOTIDE SEQUENCE [LARGE SCALE GENOMIC DNA]</scope>
    <source>
        <strain evidence="6 7">A1-2</strain>
    </source>
</reference>
<organism evidence="6 7">
    <name type="scientific">Thermogemmatispora aurantia</name>
    <dbReference type="NCBI Taxonomy" id="2045279"/>
    <lineage>
        <taxon>Bacteria</taxon>
        <taxon>Bacillati</taxon>
        <taxon>Chloroflexota</taxon>
        <taxon>Ktedonobacteria</taxon>
        <taxon>Thermogemmatisporales</taxon>
        <taxon>Thermogemmatisporaceae</taxon>
        <taxon>Thermogemmatispora</taxon>
    </lineage>
</organism>
<keyword evidence="2" id="KW-0288">FMN</keyword>
<comment type="caution">
    <text evidence="6">The sequence shown here is derived from an EMBL/GenBank/DDBJ whole genome shotgun (WGS) entry which is preliminary data.</text>
</comment>
<dbReference type="Proteomes" id="UP000334820">
    <property type="component" value="Unassembled WGS sequence"/>
</dbReference>
<gene>
    <name evidence="6" type="primary">ssuD_1</name>
    <name evidence="6" type="ORF">KTAU_14950</name>
</gene>
<proteinExistence type="predicted"/>
<dbReference type="PANTHER" id="PTHR42847">
    <property type="entry name" value="ALKANESULFONATE MONOOXYGENASE"/>
    <property type="match status" value="1"/>
</dbReference>
<dbReference type="InterPro" id="IPR011251">
    <property type="entry name" value="Luciferase-like_dom"/>
</dbReference>
<dbReference type="EMBL" id="BKZV01000002">
    <property type="protein sequence ID" value="GER82858.1"/>
    <property type="molecule type" value="Genomic_DNA"/>
</dbReference>
<sequence length="294" mass="32385">MYVGLQIPSFKCPGGTAAIRPLLKEVVTRAEEAGFYSFWVMDHFYQIQGLFGETYTDPMMECYTTLGYLAGLTERAYLGVLVTGVIYRYPSILLKTVNTLDILSGGRAYFGIGAAWYEQEARGFGVPFPALAERFELLEETLKLAKALWASDQTAFEGKHVVAPAVTNNPRPLSQPHPRVMVGGSGPKKTMRLVAQYADACNISERFGRERMQQTLDALKGHCESVGRDYATVEKTSLSTVHLSGGDTAASVRARLKDLAAMGFTHAIVNLPDLYELRPLEVFAKEIIPAVAEF</sequence>
<dbReference type="AlphaFoldDB" id="A0A5J4K1B6"/>
<evidence type="ECO:0000256" key="2">
    <source>
        <dbReference type="ARBA" id="ARBA00022643"/>
    </source>
</evidence>
<evidence type="ECO:0000259" key="5">
    <source>
        <dbReference type="Pfam" id="PF00296"/>
    </source>
</evidence>
<keyword evidence="3" id="KW-0560">Oxidoreductase</keyword>
<dbReference type="GO" id="GO:0046306">
    <property type="term" value="P:alkanesulfonate catabolic process"/>
    <property type="evidence" value="ECO:0007669"/>
    <property type="project" value="TreeGrafter"/>
</dbReference>
<dbReference type="GO" id="GO:0008726">
    <property type="term" value="F:alkanesulfonate monooxygenase activity"/>
    <property type="evidence" value="ECO:0007669"/>
    <property type="project" value="TreeGrafter"/>
</dbReference>
<dbReference type="SUPFAM" id="SSF51679">
    <property type="entry name" value="Bacterial luciferase-like"/>
    <property type="match status" value="1"/>
</dbReference>